<dbReference type="Pfam" id="PF00857">
    <property type="entry name" value="Isochorismatase"/>
    <property type="match status" value="1"/>
</dbReference>
<dbReference type="EMBL" id="CAADFC020000005">
    <property type="protein sequence ID" value="VIO67997.1"/>
    <property type="molecule type" value="Genomic_DNA"/>
</dbReference>
<dbReference type="Gene3D" id="3.40.50.850">
    <property type="entry name" value="Isochorismatase-like"/>
    <property type="match status" value="1"/>
</dbReference>
<organism evidence="3 4">
    <name type="scientific">Bradyrhizobium ivorense</name>
    <dbReference type="NCBI Taxonomy" id="2511166"/>
    <lineage>
        <taxon>Bacteria</taxon>
        <taxon>Pseudomonadati</taxon>
        <taxon>Pseudomonadota</taxon>
        <taxon>Alphaproteobacteria</taxon>
        <taxon>Hyphomicrobiales</taxon>
        <taxon>Nitrobacteraceae</taxon>
        <taxon>Bradyrhizobium</taxon>
    </lineage>
</organism>
<name>A0A508T3I0_9BRAD</name>
<dbReference type="InterPro" id="IPR000868">
    <property type="entry name" value="Isochorismatase-like_dom"/>
</dbReference>
<dbReference type="RefSeq" id="WP_139858616.1">
    <property type="nucleotide sequence ID" value="NZ_CAADFC020000005.1"/>
</dbReference>
<accession>A0A508T3I0</accession>
<proteinExistence type="predicted"/>
<dbReference type="CDD" id="cd00431">
    <property type="entry name" value="cysteine_hydrolases"/>
    <property type="match status" value="1"/>
</dbReference>
<comment type="caution">
    <text evidence="3">The sequence shown here is derived from an EMBL/GenBank/DDBJ whole genome shotgun (WGS) entry which is preliminary data.</text>
</comment>
<reference evidence="3" key="1">
    <citation type="submission" date="2019-02" db="EMBL/GenBank/DDBJ databases">
        <authorList>
            <person name="Pothier F.J."/>
        </authorList>
    </citation>
    <scope>NUCLEOTIDE SEQUENCE</scope>
    <source>
        <strain evidence="3">CI-1B</strain>
    </source>
</reference>
<gene>
    <name evidence="3" type="primary">yecD_1</name>
    <name evidence="3" type="ORF">CI1B_17810</name>
</gene>
<evidence type="ECO:0000259" key="2">
    <source>
        <dbReference type="Pfam" id="PF00857"/>
    </source>
</evidence>
<evidence type="ECO:0000313" key="3">
    <source>
        <dbReference type="EMBL" id="VIO67997.1"/>
    </source>
</evidence>
<evidence type="ECO:0000256" key="1">
    <source>
        <dbReference type="ARBA" id="ARBA00022801"/>
    </source>
</evidence>
<feature type="domain" description="Isochorismatase-like" evidence="2">
    <location>
        <begin position="23"/>
        <end position="196"/>
    </location>
</feature>
<dbReference type="AlphaFoldDB" id="A0A508T3I0"/>
<dbReference type="Proteomes" id="UP000328092">
    <property type="component" value="Unassembled WGS sequence"/>
</dbReference>
<dbReference type="GO" id="GO:0016787">
    <property type="term" value="F:hydrolase activity"/>
    <property type="evidence" value="ECO:0007669"/>
    <property type="project" value="UniProtKB-KW"/>
</dbReference>
<evidence type="ECO:0000313" key="4">
    <source>
        <dbReference type="Proteomes" id="UP000328092"/>
    </source>
</evidence>
<dbReference type="InterPro" id="IPR036380">
    <property type="entry name" value="Isochorismatase-like_sf"/>
</dbReference>
<dbReference type="InterPro" id="IPR050272">
    <property type="entry name" value="Isochorismatase-like_hydrls"/>
</dbReference>
<dbReference type="PANTHER" id="PTHR43540">
    <property type="entry name" value="PEROXYUREIDOACRYLATE/UREIDOACRYLATE AMIDOHYDROLASE-RELATED"/>
    <property type="match status" value="1"/>
</dbReference>
<sequence length="215" mass="23473">MKTIFGLDIPQTLDEICSPQRMALVVYDMQIGILKQIKNPEAVVAKVARVLDAARAAGVRIFFMRHMSLPRELMGAFCYRMAMAWQRTDDPEQVSPWFLRDSPGFQITPELAPRPSEAIFDKLTMSALEGTPLAIALRDCGITSMALVGVAMEIGIEPTARHAADLGIVPVIVDDACGSGHAEAAQRSVESLKFAGDAVFTDVETFCRTLQRTCG</sequence>
<keyword evidence="4" id="KW-1185">Reference proteome</keyword>
<protein>
    <submittedName>
        <fullName evidence="3">Isochorismatase family protein YecD</fullName>
        <ecNumber evidence="3">3.-.-.-</ecNumber>
    </submittedName>
</protein>
<dbReference type="EC" id="3.-.-.-" evidence="3"/>
<keyword evidence="1 3" id="KW-0378">Hydrolase</keyword>
<dbReference type="SUPFAM" id="SSF52499">
    <property type="entry name" value="Isochorismatase-like hydrolases"/>
    <property type="match status" value="1"/>
</dbReference>
<dbReference type="OrthoDB" id="9814140at2"/>